<dbReference type="Pfam" id="PF10071">
    <property type="entry name" value="DUF2310"/>
    <property type="match status" value="1"/>
</dbReference>
<proteinExistence type="predicted"/>
<name>A0A448TW37_9PAST</name>
<organism evidence="1 2">
    <name type="scientific">Actinobacillus delphinicola</name>
    <dbReference type="NCBI Taxonomy" id="51161"/>
    <lineage>
        <taxon>Bacteria</taxon>
        <taxon>Pseudomonadati</taxon>
        <taxon>Pseudomonadota</taxon>
        <taxon>Gammaproteobacteria</taxon>
        <taxon>Pasteurellales</taxon>
        <taxon>Pasteurellaceae</taxon>
        <taxon>Actinobacillus</taxon>
    </lineage>
</organism>
<protein>
    <submittedName>
        <fullName evidence="1">Zn-ribbon-containing, possibly nucleic-acid-binding protein</fullName>
    </submittedName>
</protein>
<gene>
    <name evidence="1" type="ORF">NCTC12871_01662</name>
</gene>
<evidence type="ECO:0000313" key="2">
    <source>
        <dbReference type="Proteomes" id="UP000279799"/>
    </source>
</evidence>
<dbReference type="EMBL" id="LR134510">
    <property type="protein sequence ID" value="VEJ10152.1"/>
    <property type="molecule type" value="Genomic_DNA"/>
</dbReference>
<accession>A0A448TW37</accession>
<dbReference type="Proteomes" id="UP000279799">
    <property type="component" value="Chromosome"/>
</dbReference>
<dbReference type="PIRSF" id="PIRSF029037">
    <property type="entry name" value="UCP029037_Zn_ribbon"/>
    <property type="match status" value="1"/>
</dbReference>
<dbReference type="AlphaFoldDB" id="A0A448TW37"/>
<keyword evidence="2" id="KW-1185">Reference proteome</keyword>
<dbReference type="InterPro" id="IPR016908">
    <property type="entry name" value="UCP029037"/>
</dbReference>
<dbReference type="RefSeq" id="WP_126600643.1">
    <property type="nucleotide sequence ID" value="NZ_LR134510.1"/>
</dbReference>
<reference evidence="1 2" key="1">
    <citation type="submission" date="2018-12" db="EMBL/GenBank/DDBJ databases">
        <authorList>
            <consortium name="Pathogen Informatics"/>
        </authorList>
    </citation>
    <scope>NUCLEOTIDE SEQUENCE [LARGE SCALE GENOMIC DNA]</scope>
    <source>
        <strain evidence="1 2">NCTC12871</strain>
    </source>
</reference>
<dbReference type="KEGG" id="adp:NCTC12871_01662"/>
<sequence length="262" mass="30398">MYLVEVFFKQLPSYQGDMNAAYQAINKLIDEWRYNGQIIGREISLYVAKQEDTEGFGMRAVCPEQHSLLPEWNNQFVDKALEKVENLGLWLDNLQIIAEDLNAEITCTEKPSWQMLYTSFVQSCSPLHSGDTLAPIPLYKQLKDVPHLAKDIIKWQENWQAYDQLQMNAAALEKLALAEISHVDTRLFKHGYALRQQIEEVSGIPTYYYLYRVGGEDLATEENRHCPLCQKPWKLQQNLFGVFDFKCDHCRLLSNIAWDVQS</sequence>
<dbReference type="OrthoDB" id="5589102at2"/>
<evidence type="ECO:0000313" key="1">
    <source>
        <dbReference type="EMBL" id="VEJ10152.1"/>
    </source>
</evidence>